<evidence type="ECO:0000256" key="6">
    <source>
        <dbReference type="ARBA" id="ARBA00023315"/>
    </source>
</evidence>
<dbReference type="PANTHER" id="PTHR30606:SF9">
    <property type="entry name" value="LIPID A BIOSYNTHESIS LAUROYLTRANSFERASE"/>
    <property type="match status" value="1"/>
</dbReference>
<accession>A0A516SMD0</accession>
<sequence length="286" mass="32986">MPGLLNGLLWLLHWIPFRLMSRLGGILGELLYRFAGERRQVGEINLKLCFPAMPDAERAALLRRHFRMMARAFLEYAYSWHANADELRRLVRVEGMEHLEALRDRPVILFAGHFTGLEICGLRLSVDVPMIDIFTHQKHDGLDELMRAKRGRFGGRLVARQEGIRPILRALKEGWRLYYLPDQDLGERESVFLPFFGVQAATITALSRLAQSTGAAVVPCFPYREENGYVMRIEAPLPDFPSDDPVADAARMNLELEGRILHAPEQYFWLHKRFKTRPPGEARFYD</sequence>
<keyword evidence="5" id="KW-0472">Membrane</keyword>
<dbReference type="OrthoDB" id="9803456at2"/>
<dbReference type="GO" id="GO:0016746">
    <property type="term" value="F:acyltransferase activity"/>
    <property type="evidence" value="ECO:0007669"/>
    <property type="project" value="UniProtKB-KW"/>
</dbReference>
<dbReference type="Pfam" id="PF03279">
    <property type="entry name" value="Lip_A_acyltrans"/>
    <property type="match status" value="1"/>
</dbReference>
<evidence type="ECO:0000256" key="1">
    <source>
        <dbReference type="ARBA" id="ARBA00004533"/>
    </source>
</evidence>
<dbReference type="PANTHER" id="PTHR30606">
    <property type="entry name" value="LIPID A BIOSYNTHESIS LAUROYL ACYLTRANSFERASE"/>
    <property type="match status" value="1"/>
</dbReference>
<dbReference type="AlphaFoldDB" id="A0A516SMD0"/>
<dbReference type="GO" id="GO:0009247">
    <property type="term" value="P:glycolipid biosynthetic process"/>
    <property type="evidence" value="ECO:0007669"/>
    <property type="project" value="UniProtKB-ARBA"/>
</dbReference>
<evidence type="ECO:0000256" key="2">
    <source>
        <dbReference type="ARBA" id="ARBA00022475"/>
    </source>
</evidence>
<dbReference type="CDD" id="cd07984">
    <property type="entry name" value="LPLAT_LABLAT-like"/>
    <property type="match status" value="1"/>
</dbReference>
<evidence type="ECO:0000313" key="8">
    <source>
        <dbReference type="Proteomes" id="UP000317550"/>
    </source>
</evidence>
<keyword evidence="8" id="KW-1185">Reference proteome</keyword>
<dbReference type="EMBL" id="CP041730">
    <property type="protein sequence ID" value="QDQ29299.1"/>
    <property type="molecule type" value="Genomic_DNA"/>
</dbReference>
<gene>
    <name evidence="7" type="ORF">FNU76_12490</name>
</gene>
<evidence type="ECO:0000256" key="5">
    <source>
        <dbReference type="ARBA" id="ARBA00023136"/>
    </source>
</evidence>
<keyword evidence="6 7" id="KW-0012">Acyltransferase</keyword>
<keyword evidence="4 7" id="KW-0808">Transferase</keyword>
<protein>
    <submittedName>
        <fullName evidence="7">Lipid A biosynthesis acyltransferase</fullName>
    </submittedName>
</protein>
<reference evidence="8" key="1">
    <citation type="submission" date="2019-07" db="EMBL/GenBank/DDBJ databases">
        <title>Chitinimonas sp. nov., isolated from Ny-Alesund, arctica soil.</title>
        <authorList>
            <person name="Xu Q."/>
            <person name="Peng F."/>
        </authorList>
    </citation>
    <scope>NUCLEOTIDE SEQUENCE [LARGE SCALE GENOMIC DNA]</scope>
    <source>
        <strain evidence="8">R3-44</strain>
    </source>
</reference>
<organism evidence="7 8">
    <name type="scientific">Chitinimonas arctica</name>
    <dbReference type="NCBI Taxonomy" id="2594795"/>
    <lineage>
        <taxon>Bacteria</taxon>
        <taxon>Pseudomonadati</taxon>
        <taxon>Pseudomonadota</taxon>
        <taxon>Betaproteobacteria</taxon>
        <taxon>Neisseriales</taxon>
        <taxon>Chitinibacteraceae</taxon>
        <taxon>Chitinimonas</taxon>
    </lineage>
</organism>
<dbReference type="KEGG" id="cari:FNU76_12490"/>
<evidence type="ECO:0000256" key="3">
    <source>
        <dbReference type="ARBA" id="ARBA00022519"/>
    </source>
</evidence>
<name>A0A516SMD0_9NEIS</name>
<dbReference type="GO" id="GO:0005886">
    <property type="term" value="C:plasma membrane"/>
    <property type="evidence" value="ECO:0007669"/>
    <property type="project" value="UniProtKB-SubCell"/>
</dbReference>
<keyword evidence="2" id="KW-1003">Cell membrane</keyword>
<dbReference type="Proteomes" id="UP000317550">
    <property type="component" value="Chromosome"/>
</dbReference>
<comment type="subcellular location">
    <subcellularLocation>
        <location evidence="1">Cell inner membrane</location>
    </subcellularLocation>
</comment>
<evidence type="ECO:0000313" key="7">
    <source>
        <dbReference type="EMBL" id="QDQ29299.1"/>
    </source>
</evidence>
<proteinExistence type="predicted"/>
<dbReference type="PIRSF" id="PIRSF026649">
    <property type="entry name" value="MsbB"/>
    <property type="match status" value="1"/>
</dbReference>
<keyword evidence="3" id="KW-0997">Cell inner membrane</keyword>
<evidence type="ECO:0000256" key="4">
    <source>
        <dbReference type="ARBA" id="ARBA00022679"/>
    </source>
</evidence>
<dbReference type="InterPro" id="IPR004960">
    <property type="entry name" value="LipA_acyltrans"/>
</dbReference>